<dbReference type="InterPro" id="IPR038630">
    <property type="entry name" value="L24e/L24_sf"/>
</dbReference>
<gene>
    <name evidence="6" type="ORF">O9G_003583</name>
</gene>
<evidence type="ECO:0000313" key="7">
    <source>
        <dbReference type="Proteomes" id="UP000030755"/>
    </source>
</evidence>
<dbReference type="PANTHER" id="PTHR10792:SF1">
    <property type="entry name" value="RIBOSOMAL PROTEIN L24"/>
    <property type="match status" value="1"/>
</dbReference>
<dbReference type="STRING" id="988480.A0A075AP93"/>
<feature type="domain" description="Large ribosomal subunit protein eL24-related N-terminal" evidence="5">
    <location>
        <begin position="1"/>
        <end position="24"/>
    </location>
</feature>
<dbReference type="Proteomes" id="UP000030755">
    <property type="component" value="Unassembled WGS sequence"/>
</dbReference>
<dbReference type="GO" id="GO:0003729">
    <property type="term" value="F:mRNA binding"/>
    <property type="evidence" value="ECO:0007669"/>
    <property type="project" value="TreeGrafter"/>
</dbReference>
<keyword evidence="7" id="KW-1185">Reference proteome</keyword>
<dbReference type="OrthoDB" id="1727108at2759"/>
<dbReference type="PANTHER" id="PTHR10792">
    <property type="entry name" value="60S RIBOSOMAL PROTEIN L24"/>
    <property type="match status" value="1"/>
</dbReference>
<name>A0A075AP93_ROZAC</name>
<keyword evidence="2 6" id="KW-0689">Ribosomal protein</keyword>
<evidence type="ECO:0000256" key="2">
    <source>
        <dbReference type="ARBA" id="ARBA00022980"/>
    </source>
</evidence>
<dbReference type="Gene3D" id="2.30.170.20">
    <property type="entry name" value="Ribosomal protein L24e"/>
    <property type="match status" value="2"/>
</dbReference>
<dbReference type="GO" id="GO:0003735">
    <property type="term" value="F:structural constituent of ribosome"/>
    <property type="evidence" value="ECO:0007669"/>
    <property type="project" value="InterPro"/>
</dbReference>
<organism evidence="6 7">
    <name type="scientific">Rozella allomycis (strain CSF55)</name>
    <dbReference type="NCBI Taxonomy" id="988480"/>
    <lineage>
        <taxon>Eukaryota</taxon>
        <taxon>Fungi</taxon>
        <taxon>Fungi incertae sedis</taxon>
        <taxon>Cryptomycota</taxon>
        <taxon>Cryptomycota incertae sedis</taxon>
        <taxon>Rozella</taxon>
    </lineage>
</organism>
<evidence type="ECO:0000313" key="6">
    <source>
        <dbReference type="EMBL" id="EPZ31874.1"/>
    </source>
</evidence>
<feature type="compositionally biased region" description="Low complexity" evidence="4">
    <location>
        <begin position="122"/>
        <end position="143"/>
    </location>
</feature>
<dbReference type="EMBL" id="KE561207">
    <property type="protein sequence ID" value="EPZ31874.1"/>
    <property type="molecule type" value="Genomic_DNA"/>
</dbReference>
<evidence type="ECO:0000256" key="4">
    <source>
        <dbReference type="SAM" id="MobiDB-lite"/>
    </source>
</evidence>
<dbReference type="GO" id="GO:0002181">
    <property type="term" value="P:cytoplasmic translation"/>
    <property type="evidence" value="ECO:0007669"/>
    <property type="project" value="TreeGrafter"/>
</dbReference>
<dbReference type="OMA" id="PGHGKKM"/>
<evidence type="ECO:0000256" key="1">
    <source>
        <dbReference type="ARBA" id="ARBA00005647"/>
    </source>
</evidence>
<evidence type="ECO:0000256" key="3">
    <source>
        <dbReference type="ARBA" id="ARBA00023274"/>
    </source>
</evidence>
<dbReference type="HOGENOM" id="CLU_106411_0_0_1"/>
<dbReference type="AlphaFoldDB" id="A0A075AP93"/>
<dbReference type="Pfam" id="PF01246">
    <property type="entry name" value="Ribosomal_L24e"/>
    <property type="match status" value="1"/>
</dbReference>
<dbReference type="Gene3D" id="6.10.250.1270">
    <property type="match status" value="1"/>
</dbReference>
<evidence type="ECO:0000259" key="5">
    <source>
        <dbReference type="Pfam" id="PF01246"/>
    </source>
</evidence>
<proteinExistence type="inferred from homology"/>
<dbReference type="SUPFAM" id="SSF57716">
    <property type="entry name" value="Glucocorticoid receptor-like (DNA-binding domain)"/>
    <property type="match status" value="1"/>
</dbReference>
<comment type="similarity">
    <text evidence="1">Belongs to the eukaryotic ribosomal protein eL24 family.</text>
</comment>
<reference evidence="6 7" key="1">
    <citation type="journal article" date="2013" name="Curr. Biol.">
        <title>Shared signatures of parasitism and phylogenomics unite Cryptomycota and microsporidia.</title>
        <authorList>
            <person name="James T.Y."/>
            <person name="Pelin A."/>
            <person name="Bonen L."/>
            <person name="Ahrendt S."/>
            <person name="Sain D."/>
            <person name="Corradi N."/>
            <person name="Stajich J.E."/>
        </authorList>
    </citation>
    <scope>NUCLEOTIDE SEQUENCE [LARGE SCALE GENOMIC DNA]</scope>
    <source>
        <strain evidence="6 7">CSF55</strain>
    </source>
</reference>
<accession>A0A075AP93</accession>
<sequence>MKLEICNFSGYKIYPGRGRTFVRAHFLAKKNPRKFLWTQVYRRLNKKGINADEVAKKKTRKNVKFQRAIAGVSVEQLKAKRTQPPEVRAAARAEAIKKAKAKKAESEAKKKEEKAKQTANRAQAKQTKASKPAKASKAQMKRY</sequence>
<keyword evidence="3" id="KW-0687">Ribonucleoprotein</keyword>
<dbReference type="InterPro" id="IPR000988">
    <property type="entry name" value="Ribosomal_eL24-rel_N"/>
</dbReference>
<feature type="region of interest" description="Disordered" evidence="4">
    <location>
        <begin position="78"/>
        <end position="143"/>
    </location>
</feature>
<protein>
    <submittedName>
        <fullName evidence="6">Ribosomal protein L24e-related domain-containing protein</fullName>
    </submittedName>
</protein>
<dbReference type="GO" id="GO:0022625">
    <property type="term" value="C:cytosolic large ribosomal subunit"/>
    <property type="evidence" value="ECO:0007669"/>
    <property type="project" value="TreeGrafter"/>
</dbReference>
<dbReference type="InterPro" id="IPR056366">
    <property type="entry name" value="Ribosomal_eL24"/>
</dbReference>
<feature type="compositionally biased region" description="Basic and acidic residues" evidence="4">
    <location>
        <begin position="89"/>
        <end position="116"/>
    </location>
</feature>